<evidence type="ECO:0000313" key="2">
    <source>
        <dbReference type="Proteomes" id="UP000187822"/>
    </source>
</evidence>
<dbReference type="KEGG" id="cdiv:CPM_1297"/>
<dbReference type="AlphaFoldDB" id="A0A1R4A804"/>
<proteinExistence type="predicted"/>
<dbReference type="EMBL" id="LT719092">
    <property type="protein sequence ID" value="SJK85098.1"/>
    <property type="molecule type" value="Genomic_DNA"/>
</dbReference>
<dbReference type="RefSeq" id="WP_077076417.1">
    <property type="nucleotide sequence ID" value="NZ_LT719092.1"/>
</dbReference>
<dbReference type="STRING" id="1673428.CPM_1297"/>
<evidence type="ECO:0000313" key="1">
    <source>
        <dbReference type="EMBL" id="SJK85098.1"/>
    </source>
</evidence>
<keyword evidence="2" id="KW-1185">Reference proteome</keyword>
<sequence>MGIDCSQLGRALIIRRDGTRKLLSLEETIQLCNESLNSGKAFHEILKKTEPNLKVIRFIQDGNDEDNTE</sequence>
<organism evidence="1 2">
    <name type="scientific">Cuniculiplasma divulgatum</name>
    <dbReference type="NCBI Taxonomy" id="1673428"/>
    <lineage>
        <taxon>Archaea</taxon>
        <taxon>Methanobacteriati</taxon>
        <taxon>Thermoplasmatota</taxon>
        <taxon>Thermoplasmata</taxon>
        <taxon>Thermoplasmatales</taxon>
        <taxon>Cuniculiplasmataceae</taxon>
        <taxon>Cuniculiplasma</taxon>
    </lineage>
</organism>
<accession>A0A1R4A804</accession>
<dbReference type="GeneID" id="30927890"/>
<dbReference type="Proteomes" id="UP000187822">
    <property type="component" value="Chromosome I"/>
</dbReference>
<name>A0A1R4A804_9ARCH</name>
<gene>
    <name evidence="1" type="ORF">CPM_1297</name>
</gene>
<reference evidence="2" key="1">
    <citation type="submission" date="2016-06" db="EMBL/GenBank/DDBJ databases">
        <authorList>
            <person name="Toshchakov V.S."/>
        </authorList>
    </citation>
    <scope>NUCLEOTIDE SEQUENCE [LARGE SCALE GENOMIC DNA]</scope>
    <source>
        <strain>PM4 (JCM 30641</strain>
        <strain evidence="2">\VKM B-2940)</strain>
    </source>
</reference>
<protein>
    <submittedName>
        <fullName evidence="1">Uncharacterized protein</fullName>
    </submittedName>
</protein>